<keyword evidence="3" id="KW-1185">Reference proteome</keyword>
<proteinExistence type="predicted"/>
<dbReference type="Proteomes" id="UP001221150">
    <property type="component" value="Unassembled WGS sequence"/>
</dbReference>
<name>A0ABT6A2Z7_9ACTN</name>
<dbReference type="Gene3D" id="3.30.2320.60">
    <property type="entry name" value="FhaA, phosphopeptide-binding domain (DUF3662)"/>
    <property type="match status" value="1"/>
</dbReference>
<evidence type="ECO:0000313" key="3">
    <source>
        <dbReference type="Proteomes" id="UP001221150"/>
    </source>
</evidence>
<dbReference type="RefSeq" id="WP_276108561.1">
    <property type="nucleotide sequence ID" value="NZ_JARJBB010000004.1"/>
</dbReference>
<evidence type="ECO:0000259" key="1">
    <source>
        <dbReference type="Pfam" id="PF12401"/>
    </source>
</evidence>
<gene>
    <name evidence="2" type="ORF">P3H78_10275</name>
</gene>
<accession>A0ABT6A2Z7</accession>
<organism evidence="2 3">
    <name type="scientific">Streptomyces tropicalis</name>
    <dbReference type="NCBI Taxonomy" id="3034234"/>
    <lineage>
        <taxon>Bacteria</taxon>
        <taxon>Bacillati</taxon>
        <taxon>Actinomycetota</taxon>
        <taxon>Actinomycetes</taxon>
        <taxon>Kitasatosporales</taxon>
        <taxon>Streptomycetaceae</taxon>
        <taxon>Streptomyces</taxon>
    </lineage>
</organism>
<protein>
    <submittedName>
        <fullName evidence="2">DUF3662 domain-containing protein</fullName>
    </submittedName>
</protein>
<feature type="domain" description="FhaA N-terminal" evidence="1">
    <location>
        <begin position="4"/>
        <end position="117"/>
    </location>
</feature>
<dbReference type="InterPro" id="IPR022128">
    <property type="entry name" value="FhaA_N"/>
</dbReference>
<sequence>MSALSALEMALETRWAALWARMAGRGPEQVELLDALRRECDAHAVVCSEERVIVPNAYDVELAPAVHAELVRHGSRVGRALTDSLARHADRHGYEWAGPLTVHLCRADEVPNGRYRVAGRVMRHVSARAFREPA</sequence>
<dbReference type="InterPro" id="IPR042287">
    <property type="entry name" value="FhaA_N_sf"/>
</dbReference>
<dbReference type="Pfam" id="PF12401">
    <property type="entry name" value="FhaA_N"/>
    <property type="match status" value="1"/>
</dbReference>
<reference evidence="2 3" key="1">
    <citation type="submission" date="2023-03" db="EMBL/GenBank/DDBJ databases">
        <title>Draft genome sequence of Streptomyces sp. K1PA1 isolated from peat swamp forest in Thailand.</title>
        <authorList>
            <person name="Klaysubun C."/>
            <person name="Duangmal K."/>
        </authorList>
    </citation>
    <scope>NUCLEOTIDE SEQUENCE [LARGE SCALE GENOMIC DNA]</scope>
    <source>
        <strain evidence="2 3">K1PA1</strain>
    </source>
</reference>
<evidence type="ECO:0000313" key="2">
    <source>
        <dbReference type="EMBL" id="MDF3299012.1"/>
    </source>
</evidence>
<comment type="caution">
    <text evidence="2">The sequence shown here is derived from an EMBL/GenBank/DDBJ whole genome shotgun (WGS) entry which is preliminary data.</text>
</comment>
<dbReference type="EMBL" id="JARJBB010000004">
    <property type="protein sequence ID" value="MDF3299012.1"/>
    <property type="molecule type" value="Genomic_DNA"/>
</dbReference>